<keyword evidence="3" id="KW-1185">Reference proteome</keyword>
<evidence type="ECO:0000313" key="3">
    <source>
        <dbReference type="Proteomes" id="UP000000600"/>
    </source>
</evidence>
<dbReference type="HOGENOM" id="CLU_229034_0_0_1"/>
<gene>
    <name evidence="2" type="ORF">GSPATT00001722001</name>
</gene>
<dbReference type="OMA" id="CAFINGK"/>
<dbReference type="RefSeq" id="XP_001446078.1">
    <property type="nucleotide sequence ID" value="XM_001446041.1"/>
</dbReference>
<organism evidence="2 3">
    <name type="scientific">Paramecium tetraurelia</name>
    <dbReference type="NCBI Taxonomy" id="5888"/>
    <lineage>
        <taxon>Eukaryota</taxon>
        <taxon>Sar</taxon>
        <taxon>Alveolata</taxon>
        <taxon>Ciliophora</taxon>
        <taxon>Intramacronucleata</taxon>
        <taxon>Oligohymenophorea</taxon>
        <taxon>Peniculida</taxon>
        <taxon>Parameciidae</taxon>
        <taxon>Paramecium</taxon>
    </lineage>
</organism>
<feature type="chain" id="PRO_5002623817" evidence="1">
    <location>
        <begin position="24"/>
        <end position="2432"/>
    </location>
</feature>
<accession>A0D6L4</accession>
<proteinExistence type="predicted"/>
<evidence type="ECO:0000313" key="2">
    <source>
        <dbReference type="EMBL" id="CAK78681.1"/>
    </source>
</evidence>
<dbReference type="GeneID" id="5031863"/>
<dbReference type="KEGG" id="ptm:GSPATT00001722001"/>
<protein>
    <submittedName>
        <fullName evidence="2">Uncharacterized protein</fullName>
    </submittedName>
</protein>
<dbReference type="EMBL" id="CT868318">
    <property type="protein sequence ID" value="CAK78681.1"/>
    <property type="molecule type" value="Genomic_DNA"/>
</dbReference>
<sequence>MTHSYRFVLNIFLILFSLSQVQCADRCIEYRTYDDCIRSIDDQCIWDSDACNFTKNLELGCSELLNKKACNKQLAYASGELAKCIFISKCQPIQDLSQVNCQDSLSKHGCMSIQKTSELCEWNENTYSCDYVPQMDNLKDFQNKLYSASVCGRIESTLVSNQIISLYTIRYCGHQPSINQISFQNQSAFTEKTQDCKQKLIAKYMKQELQKIISQALVVTFNGMNQVSHLEVDQAIVLNNFNIVKISDREREGCIALEIVDDNDYQMLFSTKIQEVGVNHIYCRYIKAIFTHQKCLLISQELQLQDQQFLTANEIFCRYVDRNRCSYINLNCLPQPLSSDGLEKEFSCISGLYTQKTTCVAEALDTFRRCKGISGNEGCYLNTLNSPPVCSQECIVSQQSLCNSDNCNWTQESNEFIGCVPKLGCKQPGVNQYYCVNMRLLCTWDDTNKQCIQLQDYQLNILDCGAVVSKFSCGSIRKMGQECIWLDNEGKCINVLSDQKLKLFQSFPKTMVVNRKLCMYSSGNRKYTNMICDQYQTENTCETEDSSSFNQELCLNTPKCQWDVLYEVCKVLVTQTSCDALINVSAPACAQFMNCKYNLQTKSCQTQSTNLTCDDQGIKKEVCLGLSDQPCKWSNGVCSQVTSFNQYCTSYNNVSQKVCVLQSTERCQFLANKCILVTVAPTTCQTYFNKYACQFSTESCYFAGDSCQTLSATKYETLTCEGFYLSKKACQQIIKTNEKCSWDGEKCVYFKSTQRYNCLANTSLSQAGCISIISPVPRQSLDEYYCAYKFPDRLCASITSSTTVASCGNANLLLNRQTCSQLTSGNCIFADQQCKNEPSDATSNRYWDYHLKRISCDQANRNTCKKVKNSVCQLNSNFCFMVIDPKLICQFPGNISTYNPIQYCANSVYSDNTYATKVRCKINTAQTNCEVPSNTNYYSCDEPGINSNICFEATYGQCAFINGKCTSDLTNVTSCNQLNKQACLNMNMECGYFNNVCTQNNTSTKCPAAITNYSWYLCSNTSSCYGILNGCKQMATIINLKCDTPGVGKTVCEKSLQNCVFTNGVCKNISKKQCEYEFTKEDCINNLYYNCVYDEGQCYTQNLTVKCDKYDYTNYKFCRQYPYCQYINNKCKDYSLLSQIENDKINYTKDCSTFLNQFDCLNQWQVICTFIKGQGCKNTSDNPSQCPHLMQYSKMMCQKYQNCKFQFGYYCIDTTQTLSCSQLSNSLCLSDISDTLACYWDGTNCQDVTTQVCSDVQSYLINYSGCSKISNQDSKKCMYQSSTQKCKILKETNNCSDFTTNIECAIRANTSCLLGNPTTSPTSCSTSSAFNANLNLYGCTQLTGNPYYYDIYNYQCVQLTVANYVNVQGCQYLNKQSCIEITSDILNINCGWIDNQCQQLIDLTQLNDCTLLNKYACINIENSNLVCQWNVASHTCTSSIQTACYVPASIPANPTILYSSSLCSKGGNTNACMANSSNTGCVTFTYTIELCENMGLNKKACVEQTTGYCKWSNNQCSNSQLDNLNCNTDVNKNTCLAINDNLCDWNDTTKTCSTKTLTNCTDAINYNQCMNVPNKFCQFTDSCKSFETSPKICQLGFNKYSCQNVTEQICQFSNNQCSILTTFDSRKECSKQLSEQNCKASPFHCYWQNTTCVFKDTSCYKKDSDNTDCYNFEYPCSLTSCTPTKPLSCVQIYNRIACLDSDFFCYWDSTKGCQNYYSTQSSVNCETITLQINRKVCQYYSSQNCEYRNYVCTSNLSDIFYELNPNYSVQSSVVAIQSNCSDNLTEFDCVTSTQLKCYWNTNCKSIEEQTVSCTSKLNLLACQEKDCLWRQRKCISKSDYVFQPNPILDLQVTDCTTLYISKATCLHVPDVSCTYDETINQCSNVIFDDIKACSDYQLVNKKTCQMVPSKSCIYDSDSLTCQDFAGTITDIDTLSKPACLSLTQAAYWDNGCHLTTSFSCDQVFEVTQATCKLVKTSCIYNQELKKCTSEFNINSLLCDSPGLSQSACTSILREPCIFIDGQCQVLPSNYTCEQARNVNELGCATLEDSCSYDILNKKCKTVTNSLVCQTSGLSKSACLLNSSCIFNADYMQCQCSVVATPSVCANKNQIQCVQEQLCMFDNKYNSCRRVRCEDLGQSECKYSKLNMVCFLNNGVCQSASQCEDIINVDHSICSSIEFLSGEKCIGINSRCLNEKNYDLYCQLSDCSSNFCKKSNICEALKCSDLTNCNQLGNKCVLSGDQCVDNISCQQLSSSQCIQIQLYNAQTCVIQQQNIYQDEFICTSQVCALFGSSNLCNGNQFNNFTCLLKDSQCLPCEFIVDPCTCSQAKNICEWKKDSCASVSCTSFLTTDICNEITRCSWSQYYNSCQLHCNLVISQEDCNARQDECYYDLANNVCQVGSYTSPDLSVNIKISTISELIIVAANALLIFYFI</sequence>
<dbReference type="OrthoDB" id="291195at2759"/>
<reference evidence="2 3" key="1">
    <citation type="journal article" date="2006" name="Nature">
        <title>Global trends of whole-genome duplications revealed by the ciliate Paramecium tetraurelia.</title>
        <authorList>
            <consortium name="Genoscope"/>
            <person name="Aury J.-M."/>
            <person name="Jaillon O."/>
            <person name="Duret L."/>
            <person name="Noel B."/>
            <person name="Jubin C."/>
            <person name="Porcel B.M."/>
            <person name="Segurens B."/>
            <person name="Daubin V."/>
            <person name="Anthouard V."/>
            <person name="Aiach N."/>
            <person name="Arnaiz O."/>
            <person name="Billaut A."/>
            <person name="Beisson J."/>
            <person name="Blanc I."/>
            <person name="Bouhouche K."/>
            <person name="Camara F."/>
            <person name="Duharcourt S."/>
            <person name="Guigo R."/>
            <person name="Gogendeau D."/>
            <person name="Katinka M."/>
            <person name="Keller A.-M."/>
            <person name="Kissmehl R."/>
            <person name="Klotz C."/>
            <person name="Koll F."/>
            <person name="Le Moue A."/>
            <person name="Lepere C."/>
            <person name="Malinsky S."/>
            <person name="Nowacki M."/>
            <person name="Nowak J.K."/>
            <person name="Plattner H."/>
            <person name="Poulain J."/>
            <person name="Ruiz F."/>
            <person name="Serrano V."/>
            <person name="Zagulski M."/>
            <person name="Dessen P."/>
            <person name="Betermier M."/>
            <person name="Weissenbach J."/>
            <person name="Scarpelli C."/>
            <person name="Schachter V."/>
            <person name="Sperling L."/>
            <person name="Meyer E."/>
            <person name="Cohen J."/>
            <person name="Wincker P."/>
        </authorList>
    </citation>
    <scope>NUCLEOTIDE SEQUENCE [LARGE SCALE GENOMIC DNA]</scope>
    <source>
        <strain evidence="2 3">Stock d4-2</strain>
    </source>
</reference>
<dbReference type="Proteomes" id="UP000000600">
    <property type="component" value="Unassembled WGS sequence"/>
</dbReference>
<dbReference type="InParanoid" id="A0D6L4"/>
<feature type="signal peptide" evidence="1">
    <location>
        <begin position="1"/>
        <end position="23"/>
    </location>
</feature>
<evidence type="ECO:0000256" key="1">
    <source>
        <dbReference type="SAM" id="SignalP"/>
    </source>
</evidence>
<name>A0D6L4_PARTE</name>
<keyword evidence="1" id="KW-0732">Signal</keyword>